<evidence type="ECO:0000313" key="12">
    <source>
        <dbReference type="EnsemblProtists" id="PYU1_T014706"/>
    </source>
</evidence>
<feature type="domain" description="CSC1/OSCA1-like N-terminal transmembrane" evidence="10">
    <location>
        <begin position="46"/>
        <end position="245"/>
    </location>
</feature>
<feature type="transmembrane region" description="Helical" evidence="8">
    <location>
        <begin position="42"/>
        <end position="64"/>
    </location>
</feature>
<dbReference type="InterPro" id="IPR032880">
    <property type="entry name" value="CSC1/OSCA1-like_N"/>
</dbReference>
<evidence type="ECO:0000256" key="8">
    <source>
        <dbReference type="SAM" id="Phobius"/>
    </source>
</evidence>
<dbReference type="EMBL" id="GL376594">
    <property type="status" value="NOT_ANNOTATED_CDS"/>
    <property type="molecule type" value="Genomic_DNA"/>
</dbReference>
<reference evidence="13" key="1">
    <citation type="journal article" date="2010" name="Genome Biol.">
        <title>Genome sequence of the necrotrophic plant pathogen Pythium ultimum reveals original pathogenicity mechanisms and effector repertoire.</title>
        <authorList>
            <person name="Levesque C.A."/>
            <person name="Brouwer H."/>
            <person name="Cano L."/>
            <person name="Hamilton J.P."/>
            <person name="Holt C."/>
            <person name="Huitema E."/>
            <person name="Raffaele S."/>
            <person name="Robideau G.P."/>
            <person name="Thines M."/>
            <person name="Win J."/>
            <person name="Zerillo M.M."/>
            <person name="Beakes G.W."/>
            <person name="Boore J.L."/>
            <person name="Busam D."/>
            <person name="Dumas B."/>
            <person name="Ferriera S."/>
            <person name="Fuerstenberg S.I."/>
            <person name="Gachon C.M."/>
            <person name="Gaulin E."/>
            <person name="Govers F."/>
            <person name="Grenville-Briggs L."/>
            <person name="Horner N."/>
            <person name="Hostetler J."/>
            <person name="Jiang R.H."/>
            <person name="Johnson J."/>
            <person name="Krajaejun T."/>
            <person name="Lin H."/>
            <person name="Meijer H.J."/>
            <person name="Moore B."/>
            <person name="Morris P."/>
            <person name="Phuntmart V."/>
            <person name="Puiu D."/>
            <person name="Shetty J."/>
            <person name="Stajich J.E."/>
            <person name="Tripathy S."/>
            <person name="Wawra S."/>
            <person name="van West P."/>
            <person name="Whitty B.R."/>
            <person name="Coutinho P.M."/>
            <person name="Henrissat B."/>
            <person name="Martin F."/>
            <person name="Thomas P.D."/>
            <person name="Tyler B.M."/>
            <person name="De Vries R.P."/>
            <person name="Kamoun S."/>
            <person name="Yandell M."/>
            <person name="Tisserat N."/>
            <person name="Buell C.R."/>
        </authorList>
    </citation>
    <scope>NUCLEOTIDE SEQUENCE</scope>
    <source>
        <strain evidence="13">DAOM:BR144</strain>
    </source>
</reference>
<evidence type="ECO:0000256" key="3">
    <source>
        <dbReference type="ARBA" id="ARBA00022448"/>
    </source>
</evidence>
<protein>
    <recommendedName>
        <fullName evidence="14">CSC1/OSCA1-like 7TM region domain-containing protein</fullName>
    </recommendedName>
</protein>
<dbReference type="AlphaFoldDB" id="K3XBV7"/>
<feature type="transmembrane region" description="Helical" evidence="8">
    <location>
        <begin position="802"/>
        <end position="821"/>
    </location>
</feature>
<dbReference type="PANTHER" id="PTHR13018">
    <property type="entry name" value="PROBABLE MEMBRANE PROTEIN DUF221-RELATED"/>
    <property type="match status" value="1"/>
</dbReference>
<name>K3XBV7_GLOUD</name>
<dbReference type="STRING" id="431595.K3XBV7"/>
<feature type="domain" description="CSC1/OSCA1-like 7TM region" evidence="9">
    <location>
        <begin position="517"/>
        <end position="791"/>
    </location>
</feature>
<dbReference type="Pfam" id="PF02714">
    <property type="entry name" value="RSN1_7TM"/>
    <property type="match status" value="1"/>
</dbReference>
<comment type="similarity">
    <text evidence="2">Belongs to the CSC1 (TC 1.A.17) family.</text>
</comment>
<dbReference type="HOGENOM" id="CLU_287512_0_0_1"/>
<feature type="transmembrane region" description="Helical" evidence="8">
    <location>
        <begin position="619"/>
        <end position="643"/>
    </location>
</feature>
<keyword evidence="3" id="KW-0813">Transport</keyword>
<evidence type="ECO:0000256" key="1">
    <source>
        <dbReference type="ARBA" id="ARBA00004141"/>
    </source>
</evidence>
<evidence type="ECO:0000256" key="6">
    <source>
        <dbReference type="ARBA" id="ARBA00023136"/>
    </source>
</evidence>
<dbReference type="EnsemblProtists" id="PYU1_T014706">
    <property type="protein sequence ID" value="PYU1_T014706"/>
    <property type="gene ID" value="PYU1_G014675"/>
</dbReference>
<feature type="transmembrane region" description="Helical" evidence="8">
    <location>
        <begin position="727"/>
        <end position="748"/>
    </location>
</feature>
<feature type="region of interest" description="Disordered" evidence="7">
    <location>
        <begin position="880"/>
        <end position="910"/>
    </location>
</feature>
<dbReference type="Proteomes" id="UP000019132">
    <property type="component" value="Unassembled WGS sequence"/>
</dbReference>
<dbReference type="GO" id="GO:0005886">
    <property type="term" value="C:plasma membrane"/>
    <property type="evidence" value="ECO:0007669"/>
    <property type="project" value="TreeGrafter"/>
</dbReference>
<evidence type="ECO:0008006" key="14">
    <source>
        <dbReference type="Google" id="ProtNLM"/>
    </source>
</evidence>
<dbReference type="Pfam" id="PF13967">
    <property type="entry name" value="RSN1_TM"/>
    <property type="match status" value="1"/>
</dbReference>
<feature type="region of interest" description="Disordered" evidence="7">
    <location>
        <begin position="254"/>
        <end position="293"/>
    </location>
</feature>
<evidence type="ECO:0000256" key="2">
    <source>
        <dbReference type="ARBA" id="ARBA00007779"/>
    </source>
</evidence>
<dbReference type="InParanoid" id="K3XBV7"/>
<comment type="subcellular location">
    <subcellularLocation>
        <location evidence="1">Membrane</location>
        <topology evidence="1">Multi-pass membrane protein</topology>
    </subcellularLocation>
</comment>
<evidence type="ECO:0000259" key="9">
    <source>
        <dbReference type="Pfam" id="PF02714"/>
    </source>
</evidence>
<accession>K3XBV7</accession>
<dbReference type="InterPro" id="IPR027815">
    <property type="entry name" value="CSC1/OSCA1-like_cyt"/>
</dbReference>
<feature type="transmembrane region" description="Helical" evidence="8">
    <location>
        <begin position="774"/>
        <end position="795"/>
    </location>
</feature>
<proteinExistence type="inferred from homology"/>
<reference evidence="13" key="2">
    <citation type="submission" date="2010-04" db="EMBL/GenBank/DDBJ databases">
        <authorList>
            <person name="Buell R."/>
            <person name="Hamilton J."/>
            <person name="Hostetler J."/>
        </authorList>
    </citation>
    <scope>NUCLEOTIDE SEQUENCE [LARGE SCALE GENOMIC DNA]</scope>
    <source>
        <strain evidence="13">DAOM:BR144</strain>
    </source>
</reference>
<organism evidence="12 13">
    <name type="scientific">Globisporangium ultimum (strain ATCC 200006 / CBS 805.95 / DAOM BR144)</name>
    <name type="common">Pythium ultimum</name>
    <dbReference type="NCBI Taxonomy" id="431595"/>
    <lineage>
        <taxon>Eukaryota</taxon>
        <taxon>Sar</taxon>
        <taxon>Stramenopiles</taxon>
        <taxon>Oomycota</taxon>
        <taxon>Peronosporomycetes</taxon>
        <taxon>Pythiales</taxon>
        <taxon>Pythiaceae</taxon>
        <taxon>Globisporangium</taxon>
    </lineage>
</organism>
<reference evidence="12" key="3">
    <citation type="submission" date="2015-02" db="UniProtKB">
        <authorList>
            <consortium name="EnsemblProtists"/>
        </authorList>
    </citation>
    <scope>IDENTIFICATION</scope>
    <source>
        <strain evidence="12">DAOM BR144</strain>
    </source>
</reference>
<feature type="compositionally biased region" description="Polar residues" evidence="7">
    <location>
        <begin position="978"/>
        <end position="995"/>
    </location>
</feature>
<evidence type="ECO:0000259" key="10">
    <source>
        <dbReference type="Pfam" id="PF13967"/>
    </source>
</evidence>
<keyword evidence="6 8" id="KW-0472">Membrane</keyword>
<evidence type="ECO:0000259" key="11">
    <source>
        <dbReference type="Pfam" id="PF14703"/>
    </source>
</evidence>
<evidence type="ECO:0000313" key="13">
    <source>
        <dbReference type="Proteomes" id="UP000019132"/>
    </source>
</evidence>
<feature type="transmembrane region" description="Helical" evidence="8">
    <location>
        <begin position="128"/>
        <end position="147"/>
    </location>
</feature>
<feature type="transmembrane region" description="Helical" evidence="8">
    <location>
        <begin position="513"/>
        <end position="535"/>
    </location>
</feature>
<feature type="domain" description="CSC1/OSCA1-like cytosolic" evidence="11">
    <location>
        <begin position="312"/>
        <end position="502"/>
    </location>
</feature>
<keyword evidence="5 8" id="KW-1133">Transmembrane helix</keyword>
<feature type="transmembrane region" description="Helical" evidence="8">
    <location>
        <begin position="226"/>
        <end position="245"/>
    </location>
</feature>
<sequence length="995" mass="111827">MASTSEALASPVPSVTEKRIDIWGVDYNATVAREAAMGWQGLGYVLGLNAAMFLVAFVIFQLYARSTRFSLFKFRTFTFLSAHKDTPFTLKDWVDLLWRTPIRDTEVEEQLGPEGTFYLLYELYMSKMLAALSIYAFIVLLPLYLSIGMDKTALEGDGGAVALTNATALLSAPSPLPTFLRAPAASLPPRLDLAAAATSLPVPGAEDKWWSFTHSTIRSIPDQSPYLWIPVITCYIFTGAFMVLLRKLSQLSSIPSSSSSRPAQPNEAEEICDGEHGSELQNKPASNKKADRTHLIGMQPSELSLRSLFINRGLPKTLREERFLYLMHEVFPGYVDDVSVVLNMAEFHRYQRSRRGEEDKLQRAKILHEKKEKKEPISWSLWLFPGSMKFPYLHRIFQCNPKPFEDEERDIQTKIKLLREAEEECLQRILRENNGAGRAFIIFKNSRLRARFVRRVRNQSITSILTRFPEDALPKLKRYVRELGITRWHMSTAPEPDDIDWNSVSFPFVKRTIVVVLVNLAILVMLFVFTSPIAVTSAIANSNSYTNAASSVSDFVAQIHDLVEKYSPQMAKMMVSYIPTLILVVINAVLLNVLQNAGRIQPIATDSAKERMILRTASVYLIFNTIFVPSLAFVSIDAVLLYINRDGEVLDVLGTLFLHNSGIFYVYYVLQRCFLGTAVSLLRVSEYAKFSWEKPRAVTPREHVESVEAWPFFTGTQMAIQISMITIVLTFSTVVPLILPIGMLYFAMQHAIDKYLLLRVRPRIKGRGSIARTATHATIVSLLIYLGAMSGFCIVRGTKMQSTCVMVLLMITYILCLWWYIRDKERAFIQTTKGHYQELTNRQCNHAHHQPKKNAADATPKPDIASLADAVAIAVKAEAAEEVGSTGEPEPPQQQDPVVQGDGDAPASPHFQLKPQKAALLNETSALLMLAAKREVATASSPEEESDLYREPALRKRKKKSITNLDSRDYGGVYGSLLRSQTEQTKLSPQPTIPE</sequence>
<feature type="transmembrane region" description="Helical" evidence="8">
    <location>
        <begin position="663"/>
        <end position="684"/>
    </location>
</feature>
<evidence type="ECO:0000256" key="4">
    <source>
        <dbReference type="ARBA" id="ARBA00022692"/>
    </source>
</evidence>
<dbReference type="GO" id="GO:0005227">
    <property type="term" value="F:calcium-activated cation channel activity"/>
    <property type="evidence" value="ECO:0007669"/>
    <property type="project" value="InterPro"/>
</dbReference>
<feature type="transmembrane region" description="Helical" evidence="8">
    <location>
        <begin position="574"/>
        <end position="594"/>
    </location>
</feature>
<feature type="compositionally biased region" description="Low complexity" evidence="7">
    <location>
        <begin position="895"/>
        <end position="904"/>
    </location>
</feature>
<dbReference type="Pfam" id="PF14703">
    <property type="entry name" value="PHM7_cyt"/>
    <property type="match status" value="1"/>
</dbReference>
<dbReference type="InterPro" id="IPR045122">
    <property type="entry name" value="Csc1-like"/>
</dbReference>
<dbReference type="InterPro" id="IPR003864">
    <property type="entry name" value="CSC1/OSCA1-like_7TM"/>
</dbReference>
<feature type="region of interest" description="Disordered" evidence="7">
    <location>
        <begin position="935"/>
        <end position="995"/>
    </location>
</feature>
<keyword evidence="4 8" id="KW-0812">Transmembrane</keyword>
<dbReference type="eggNOG" id="KOG1134">
    <property type="taxonomic scope" value="Eukaryota"/>
</dbReference>
<evidence type="ECO:0000256" key="7">
    <source>
        <dbReference type="SAM" id="MobiDB-lite"/>
    </source>
</evidence>
<keyword evidence="13" id="KW-1185">Reference proteome</keyword>
<evidence type="ECO:0000256" key="5">
    <source>
        <dbReference type="ARBA" id="ARBA00022989"/>
    </source>
</evidence>
<dbReference type="PANTHER" id="PTHR13018:SF5">
    <property type="entry name" value="RE44586P"/>
    <property type="match status" value="1"/>
</dbReference>
<dbReference type="VEuPathDB" id="FungiDB:PYU1_G014675"/>